<comment type="caution">
    <text evidence="2">The sequence shown here is derived from an EMBL/GenBank/DDBJ whole genome shotgun (WGS) entry which is preliminary data.</text>
</comment>
<evidence type="ECO:0000256" key="1">
    <source>
        <dbReference type="SAM" id="MobiDB-lite"/>
    </source>
</evidence>
<dbReference type="Proteomes" id="UP000664815">
    <property type="component" value="Unassembled WGS sequence"/>
</dbReference>
<proteinExistence type="predicted"/>
<reference evidence="2" key="1">
    <citation type="submission" date="2021-02" db="EMBL/GenBank/DDBJ databases">
        <title>Thiocyanate and organic carbon inputs drive convergent selection for specific autotrophic Afipia and Thiobacillus strains within complex microbiomes.</title>
        <authorList>
            <person name="Huddy R.J."/>
            <person name="Sachdeva R."/>
            <person name="Kadzinga F."/>
            <person name="Kantor R.S."/>
            <person name="Harrison S.T.L."/>
            <person name="Banfield J.F."/>
        </authorList>
    </citation>
    <scope>NUCLEOTIDE SEQUENCE</scope>
    <source>
        <strain evidence="2">SCN18_10_11_15_R1_P_69_7</strain>
    </source>
</reference>
<organism evidence="2 3">
    <name type="scientific">Stenotrophomonas nitritireducens</name>
    <dbReference type="NCBI Taxonomy" id="83617"/>
    <lineage>
        <taxon>Bacteria</taxon>
        <taxon>Pseudomonadati</taxon>
        <taxon>Pseudomonadota</taxon>
        <taxon>Gammaproteobacteria</taxon>
        <taxon>Lysobacterales</taxon>
        <taxon>Lysobacteraceae</taxon>
        <taxon>Stenotrophomonas</taxon>
    </lineage>
</organism>
<evidence type="ECO:0000313" key="3">
    <source>
        <dbReference type="Proteomes" id="UP000664815"/>
    </source>
</evidence>
<name>A0A9D8PU99_9GAMM</name>
<protein>
    <submittedName>
        <fullName evidence="2">BRCT domain-containing protein</fullName>
    </submittedName>
</protein>
<dbReference type="AlphaFoldDB" id="A0A9D8PU99"/>
<dbReference type="Gene3D" id="3.40.50.10190">
    <property type="entry name" value="BRCT domain"/>
    <property type="match status" value="1"/>
</dbReference>
<evidence type="ECO:0000313" key="2">
    <source>
        <dbReference type="EMBL" id="MBN8798760.1"/>
    </source>
</evidence>
<feature type="region of interest" description="Disordered" evidence="1">
    <location>
        <begin position="1"/>
        <end position="20"/>
    </location>
</feature>
<dbReference type="CDD" id="cd17748">
    <property type="entry name" value="BRCT_DNA_ligase_like"/>
    <property type="match status" value="1"/>
</dbReference>
<dbReference type="InterPro" id="IPR036420">
    <property type="entry name" value="BRCT_dom_sf"/>
</dbReference>
<gene>
    <name evidence="2" type="ORF">J0H45_05295</name>
</gene>
<sequence length="210" mass="22915">MISSNDRAPSGRITESRRQDRSTNELVGICRGLLADGHVSQMEAEFLKDWIERNAAFVGEYPFAPIYRLLSDILQDGVIDPDESADLHDTLIRFVGGETFDQRAETASLSTSLPITEPQPRIEHSGSIFVVTGTFAYGPRSRDQAEIEQRGGAIGASPSKKTGYLVIGELGSRDWINSNAGTKIIKAVELRGAGHPIAIVSEQHWTAHLA</sequence>
<dbReference type="EMBL" id="JAFKMG010000465">
    <property type="protein sequence ID" value="MBN8798760.1"/>
    <property type="molecule type" value="Genomic_DNA"/>
</dbReference>
<dbReference type="SUPFAM" id="SSF52113">
    <property type="entry name" value="BRCT domain"/>
    <property type="match status" value="1"/>
</dbReference>
<accession>A0A9D8PU99</accession>